<evidence type="ECO:0000256" key="3">
    <source>
        <dbReference type="ARBA" id="ARBA00022695"/>
    </source>
</evidence>
<keyword evidence="3" id="KW-0548">Nucleotidyltransferase</keyword>
<dbReference type="GO" id="GO:0003887">
    <property type="term" value="F:DNA-directed DNA polymerase activity"/>
    <property type="evidence" value="ECO:0007669"/>
    <property type="project" value="UniProtKB-KW"/>
</dbReference>
<name>A0A1F5YUG7_9BACT</name>
<dbReference type="InterPro" id="IPR016195">
    <property type="entry name" value="Pol/histidinol_Pase-like"/>
</dbReference>
<evidence type="ECO:0000256" key="7">
    <source>
        <dbReference type="ARBA" id="ARBA00049244"/>
    </source>
</evidence>
<evidence type="ECO:0000256" key="4">
    <source>
        <dbReference type="ARBA" id="ARBA00022763"/>
    </source>
</evidence>
<keyword evidence="2" id="KW-0808">Transferase</keyword>
<keyword evidence="6" id="KW-0234">DNA repair</keyword>
<dbReference type="InterPro" id="IPR037160">
    <property type="entry name" value="DNA_Pol_thumb_sf"/>
</dbReference>
<dbReference type="GO" id="GO:0003677">
    <property type="term" value="F:DNA binding"/>
    <property type="evidence" value="ECO:0007669"/>
    <property type="project" value="InterPro"/>
</dbReference>
<dbReference type="InterPro" id="IPR029398">
    <property type="entry name" value="PolB_thumb"/>
</dbReference>
<dbReference type="Gene3D" id="3.30.460.10">
    <property type="entry name" value="Beta Polymerase, domain 2"/>
    <property type="match status" value="1"/>
</dbReference>
<dbReference type="InterPro" id="IPR022311">
    <property type="entry name" value="PolX-like"/>
</dbReference>
<evidence type="ECO:0000313" key="10">
    <source>
        <dbReference type="Proteomes" id="UP000178448"/>
    </source>
</evidence>
<dbReference type="GO" id="GO:0005829">
    <property type="term" value="C:cytosol"/>
    <property type="evidence" value="ECO:0007669"/>
    <property type="project" value="TreeGrafter"/>
</dbReference>
<dbReference type="InterPro" id="IPR002008">
    <property type="entry name" value="DNA_pol_X_beta-like"/>
</dbReference>
<dbReference type="PANTHER" id="PTHR36928">
    <property type="entry name" value="PHOSPHATASE YCDX-RELATED"/>
    <property type="match status" value="1"/>
</dbReference>
<evidence type="ECO:0000259" key="8">
    <source>
        <dbReference type="SMART" id="SM00483"/>
    </source>
</evidence>
<dbReference type="SUPFAM" id="SSF81301">
    <property type="entry name" value="Nucleotidyltransferase"/>
    <property type="match status" value="1"/>
</dbReference>
<dbReference type="Gene3D" id="3.20.20.140">
    <property type="entry name" value="Metal-dependent hydrolases"/>
    <property type="match status" value="1"/>
</dbReference>
<dbReference type="Gene3D" id="1.10.150.20">
    <property type="entry name" value="5' to 3' exonuclease, C-terminal subdomain"/>
    <property type="match status" value="1"/>
</dbReference>
<dbReference type="Gene3D" id="1.10.150.110">
    <property type="entry name" value="DNA polymerase beta, N-terminal domain-like"/>
    <property type="match status" value="1"/>
</dbReference>
<dbReference type="Pfam" id="PF14791">
    <property type="entry name" value="DNA_pol_B_thumb"/>
    <property type="match status" value="1"/>
</dbReference>
<dbReference type="PRINTS" id="PR00870">
    <property type="entry name" value="DNAPOLXBETA"/>
</dbReference>
<evidence type="ECO:0000313" key="9">
    <source>
        <dbReference type="EMBL" id="OGG03746.1"/>
    </source>
</evidence>
<evidence type="ECO:0000256" key="2">
    <source>
        <dbReference type="ARBA" id="ARBA00022679"/>
    </source>
</evidence>
<dbReference type="GO" id="GO:0006281">
    <property type="term" value="P:DNA repair"/>
    <property type="evidence" value="ECO:0007669"/>
    <property type="project" value="UniProtKB-KW"/>
</dbReference>
<dbReference type="GO" id="GO:0008270">
    <property type="term" value="F:zinc ion binding"/>
    <property type="evidence" value="ECO:0007669"/>
    <property type="project" value="TreeGrafter"/>
</dbReference>
<dbReference type="Pfam" id="PF14716">
    <property type="entry name" value="HHH_8"/>
    <property type="match status" value="1"/>
</dbReference>
<proteinExistence type="predicted"/>
<dbReference type="InterPro" id="IPR027421">
    <property type="entry name" value="DNA_pol_lamdba_lyase_dom_sf"/>
</dbReference>
<dbReference type="InterPro" id="IPR010996">
    <property type="entry name" value="HHH_MUS81"/>
</dbReference>
<dbReference type="EMBL" id="MFJD01000006">
    <property type="protein sequence ID" value="OGG03746.1"/>
    <property type="molecule type" value="Genomic_DNA"/>
</dbReference>
<dbReference type="EC" id="2.7.7.7" evidence="1"/>
<dbReference type="SUPFAM" id="SSF89550">
    <property type="entry name" value="PHP domain-like"/>
    <property type="match status" value="1"/>
</dbReference>
<comment type="caution">
    <text evidence="9">The sequence shown here is derived from an EMBL/GenBank/DDBJ whole genome shotgun (WGS) entry which is preliminary data.</text>
</comment>
<reference evidence="9 10" key="1">
    <citation type="journal article" date="2016" name="Nat. Commun.">
        <title>Thousands of microbial genomes shed light on interconnected biogeochemical processes in an aquifer system.</title>
        <authorList>
            <person name="Anantharaman K."/>
            <person name="Brown C.T."/>
            <person name="Hug L.A."/>
            <person name="Sharon I."/>
            <person name="Castelle C.J."/>
            <person name="Probst A.J."/>
            <person name="Thomas B.C."/>
            <person name="Singh A."/>
            <person name="Wilkins M.J."/>
            <person name="Karaoz U."/>
            <person name="Brodie E.L."/>
            <person name="Williams K.H."/>
            <person name="Hubbard S.S."/>
            <person name="Banfield J.F."/>
        </authorList>
    </citation>
    <scope>NUCLEOTIDE SEQUENCE [LARGE SCALE GENOMIC DNA]</scope>
</reference>
<keyword evidence="4" id="KW-0227">DNA damage</keyword>
<dbReference type="PANTHER" id="PTHR36928:SF1">
    <property type="entry name" value="PHOSPHATASE YCDX-RELATED"/>
    <property type="match status" value="1"/>
</dbReference>
<dbReference type="STRING" id="1798374.A2Z33_04610"/>
<dbReference type="GO" id="GO:0042578">
    <property type="term" value="F:phosphoric ester hydrolase activity"/>
    <property type="evidence" value="ECO:0007669"/>
    <property type="project" value="TreeGrafter"/>
</dbReference>
<evidence type="ECO:0000256" key="6">
    <source>
        <dbReference type="ARBA" id="ARBA00023204"/>
    </source>
</evidence>
<comment type="catalytic activity">
    <reaction evidence="7">
        <text>DNA(n) + a 2'-deoxyribonucleoside 5'-triphosphate = DNA(n+1) + diphosphate</text>
        <dbReference type="Rhea" id="RHEA:22508"/>
        <dbReference type="Rhea" id="RHEA-COMP:17339"/>
        <dbReference type="Rhea" id="RHEA-COMP:17340"/>
        <dbReference type="ChEBI" id="CHEBI:33019"/>
        <dbReference type="ChEBI" id="CHEBI:61560"/>
        <dbReference type="ChEBI" id="CHEBI:173112"/>
        <dbReference type="EC" id="2.7.7.7"/>
    </reaction>
</comment>
<keyword evidence="5" id="KW-0239">DNA-directed DNA polymerase</keyword>
<dbReference type="InterPro" id="IPR050243">
    <property type="entry name" value="PHP_phosphatase"/>
</dbReference>
<dbReference type="CDD" id="cd00141">
    <property type="entry name" value="NT_POLXc"/>
    <property type="match status" value="1"/>
</dbReference>
<sequence>MNNPEIAELLRKMAASYQILGRNTFSIIAYEKAADSIEHLTSEAKDFWDEGRLGDIPGLGQSIAGYLDELFRTGRVRHFEEVMDKVPAAVFPLLNIPGLGPKKAYKLVTILKLKQPDRVIRDVSQACTDGRIRDIDGFGVKSEAAILTGIGEYRRGQIKENRMVLPVADALAEELLTHLRRTPDVKHADALGSLRRQVSTIGDIDIAVSTTKPQAVVNHFLKFPHRKVIEKGPTGASLLLTNGRQVDLRVQKPDTYGSMLQYFTGSKHHNIALRNYALGRGYSLSEYGIKQVKTGNIHEFKDEESFYRALGLPFIPPEIREDRGEIDAARNNRLPKLLELPEIKGDLHTHSLYNLEPSHDLGSSSVAEYLKISENLGYEYIGFSDHNPSISTHTEKQIIAIMKKRKVYYEQQYSSYYRNKQKRVQMFIMCEADILTDGKVALPAEAFRYIDAAVVSIHGSFRQPKDLMTSRVVRALTSHPKVRIFGHPTARLLGRRESIELDWKVIFGLCRQRDIALEINAYPDRLDLPDLIVHEAVKAGVRLIIDTDSHQAQQMYLMKFGVSVARRGWATGRDIANTLDYNTFAKWLVKGE</sequence>
<gene>
    <name evidence="9" type="ORF">A2Z33_04610</name>
</gene>
<dbReference type="InterPro" id="IPR043519">
    <property type="entry name" value="NT_sf"/>
</dbReference>
<dbReference type="SUPFAM" id="SSF47802">
    <property type="entry name" value="DNA polymerase beta, N-terminal domain-like"/>
    <property type="match status" value="1"/>
</dbReference>
<protein>
    <recommendedName>
        <fullName evidence="1">DNA-directed DNA polymerase</fullName>
        <ecNumber evidence="1">2.7.7.7</ecNumber>
    </recommendedName>
</protein>
<organism evidence="9 10">
    <name type="scientific">Candidatus Gottesmanbacteria bacterium RBG_16_52_11</name>
    <dbReference type="NCBI Taxonomy" id="1798374"/>
    <lineage>
        <taxon>Bacteria</taxon>
        <taxon>Candidatus Gottesmaniibacteriota</taxon>
    </lineage>
</organism>
<dbReference type="SMART" id="SM00483">
    <property type="entry name" value="POLXc"/>
    <property type="match status" value="1"/>
</dbReference>
<dbReference type="InterPro" id="IPR002054">
    <property type="entry name" value="DNA-dir_DNA_pol_X"/>
</dbReference>
<feature type="domain" description="DNA-directed DNA polymerase X" evidence="8">
    <location>
        <begin position="1"/>
        <end position="321"/>
    </location>
</feature>
<evidence type="ECO:0000256" key="5">
    <source>
        <dbReference type="ARBA" id="ARBA00022932"/>
    </source>
</evidence>
<dbReference type="Proteomes" id="UP000178448">
    <property type="component" value="Unassembled WGS sequence"/>
</dbReference>
<dbReference type="Gene3D" id="3.30.210.10">
    <property type="entry name" value="DNA polymerase, thumb domain"/>
    <property type="match status" value="1"/>
</dbReference>
<evidence type="ECO:0000256" key="1">
    <source>
        <dbReference type="ARBA" id="ARBA00012417"/>
    </source>
</evidence>
<dbReference type="PIRSF" id="PIRSF005047">
    <property type="entry name" value="UCP005047_YshC"/>
    <property type="match status" value="1"/>
</dbReference>
<dbReference type="AlphaFoldDB" id="A0A1F5YUG7"/>
<accession>A0A1F5YUG7</accession>